<dbReference type="EMBL" id="FNET01000042">
    <property type="protein sequence ID" value="SDN25752.1"/>
    <property type="molecule type" value="Genomic_DNA"/>
</dbReference>
<dbReference type="InterPro" id="IPR001915">
    <property type="entry name" value="Peptidase_M48"/>
</dbReference>
<keyword evidence="7" id="KW-0812">Transmembrane</keyword>
<dbReference type="GO" id="GO:0006508">
    <property type="term" value="P:proteolysis"/>
    <property type="evidence" value="ECO:0007669"/>
    <property type="project" value="UniProtKB-KW"/>
</dbReference>
<dbReference type="CDD" id="cd07326">
    <property type="entry name" value="M56_BlaR1_MecR1_like"/>
    <property type="match status" value="1"/>
</dbReference>
<keyword evidence="4 6" id="KW-0862">Zinc</keyword>
<feature type="transmembrane region" description="Helical" evidence="7">
    <location>
        <begin position="89"/>
        <end position="111"/>
    </location>
</feature>
<evidence type="ECO:0000259" key="8">
    <source>
        <dbReference type="Pfam" id="PF01435"/>
    </source>
</evidence>
<feature type="transmembrane region" description="Helical" evidence="7">
    <location>
        <begin position="285"/>
        <end position="309"/>
    </location>
</feature>
<evidence type="ECO:0000256" key="4">
    <source>
        <dbReference type="ARBA" id="ARBA00022833"/>
    </source>
</evidence>
<keyword evidence="3 6" id="KW-0378">Hydrolase</keyword>
<evidence type="ECO:0000256" key="2">
    <source>
        <dbReference type="ARBA" id="ARBA00022723"/>
    </source>
</evidence>
<keyword evidence="2" id="KW-0479">Metal-binding</keyword>
<accession>A0A1G9ZVU3</accession>
<keyword evidence="1 6" id="KW-0645">Protease</keyword>
<dbReference type="Proteomes" id="UP000199682">
    <property type="component" value="Unassembled WGS sequence"/>
</dbReference>
<organism evidence="9 10">
    <name type="scientific">Lentzea albidocapillata subsp. violacea</name>
    <dbReference type="NCBI Taxonomy" id="128104"/>
    <lineage>
        <taxon>Bacteria</taxon>
        <taxon>Bacillati</taxon>
        <taxon>Actinomycetota</taxon>
        <taxon>Actinomycetes</taxon>
        <taxon>Pseudonocardiales</taxon>
        <taxon>Pseudonocardiaceae</taxon>
        <taxon>Lentzea</taxon>
    </lineage>
</organism>
<comment type="cofactor">
    <cofactor evidence="6">
        <name>Zn(2+)</name>
        <dbReference type="ChEBI" id="CHEBI:29105"/>
    </cofactor>
    <text evidence="6">Binds 1 zinc ion per subunit.</text>
</comment>
<dbReference type="GO" id="GO:0004222">
    <property type="term" value="F:metalloendopeptidase activity"/>
    <property type="evidence" value="ECO:0007669"/>
    <property type="project" value="InterPro"/>
</dbReference>
<dbReference type="GO" id="GO:0046872">
    <property type="term" value="F:metal ion binding"/>
    <property type="evidence" value="ECO:0007669"/>
    <property type="project" value="UniProtKB-KW"/>
</dbReference>
<evidence type="ECO:0000256" key="3">
    <source>
        <dbReference type="ARBA" id="ARBA00022801"/>
    </source>
</evidence>
<keyword evidence="7" id="KW-0472">Membrane</keyword>
<evidence type="ECO:0000256" key="7">
    <source>
        <dbReference type="SAM" id="Phobius"/>
    </source>
</evidence>
<gene>
    <name evidence="9" type="ORF">SAMN04488074_14211</name>
</gene>
<feature type="domain" description="Peptidase M48" evidence="8">
    <location>
        <begin position="137"/>
        <end position="201"/>
    </location>
</feature>
<keyword evidence="7" id="KW-1133">Transmembrane helix</keyword>
<keyword evidence="5 6" id="KW-0482">Metalloprotease</keyword>
<evidence type="ECO:0000256" key="5">
    <source>
        <dbReference type="ARBA" id="ARBA00023049"/>
    </source>
</evidence>
<name>A0A1G9ZVU3_9PSEU</name>
<dbReference type="AlphaFoldDB" id="A0A1G9ZVU3"/>
<evidence type="ECO:0000256" key="1">
    <source>
        <dbReference type="ARBA" id="ARBA00022670"/>
    </source>
</evidence>
<dbReference type="RefSeq" id="WP_090015433.1">
    <property type="nucleotide sequence ID" value="NZ_FNET01000042.1"/>
</dbReference>
<reference evidence="10" key="1">
    <citation type="submission" date="2016-10" db="EMBL/GenBank/DDBJ databases">
        <authorList>
            <person name="Varghese N."/>
            <person name="Submissions S."/>
        </authorList>
    </citation>
    <scope>NUCLEOTIDE SEQUENCE [LARGE SCALE GENOMIC DNA]</scope>
    <source>
        <strain evidence="10">DSM 44796</strain>
    </source>
</reference>
<feature type="transmembrane region" description="Helical" evidence="7">
    <location>
        <begin position="33"/>
        <end position="59"/>
    </location>
</feature>
<sequence length="312" mass="32126">MTVAVSLLIGAALMSWLAPTVLARRVVNGGDPLVAVVAWLTSAAAVALTTLGGVVLLLLPNHGFGETLLAALGDCWSSVRHGTPPSVEAVSGGVGALLLLGLGVRLVVGAIGSARRRARRRADHLAVLRIAARRDGATLWLEHDEPLAFSLTGRPGVIVATDGLARKLTRAQVDAVLAHERAHLTGRHHLIVAVGEAMASAFPFLPLFKLAPGMLRELVELVADAAAVRECGADAVRSALLKVSRHGAPGTALAMSGTSMDVRVERLLDGPAPASRRRQLFSCGLAGATAMVLPVLVASGTMLAVVTVACPA</sequence>
<dbReference type="PANTHER" id="PTHR34978:SF3">
    <property type="entry name" value="SLR0241 PROTEIN"/>
    <property type="match status" value="1"/>
</dbReference>
<comment type="similarity">
    <text evidence="6">Belongs to the peptidase M48 family.</text>
</comment>
<evidence type="ECO:0000313" key="10">
    <source>
        <dbReference type="Proteomes" id="UP000199682"/>
    </source>
</evidence>
<dbReference type="PANTHER" id="PTHR34978">
    <property type="entry name" value="POSSIBLE SENSOR-TRANSDUCER PROTEIN BLAR"/>
    <property type="match status" value="1"/>
</dbReference>
<dbReference type="InterPro" id="IPR052173">
    <property type="entry name" value="Beta-lactam_resp_regulator"/>
</dbReference>
<protein>
    <submittedName>
        <fullName evidence="9">Zn-dependent protease with chaperone function</fullName>
    </submittedName>
</protein>
<evidence type="ECO:0000313" key="9">
    <source>
        <dbReference type="EMBL" id="SDN25752.1"/>
    </source>
</evidence>
<dbReference type="Gene3D" id="3.30.2010.10">
    <property type="entry name" value="Metalloproteases ('zincins'), catalytic domain"/>
    <property type="match status" value="1"/>
</dbReference>
<dbReference type="Pfam" id="PF01435">
    <property type="entry name" value="Peptidase_M48"/>
    <property type="match status" value="1"/>
</dbReference>
<evidence type="ECO:0000256" key="6">
    <source>
        <dbReference type="RuleBase" id="RU003983"/>
    </source>
</evidence>
<proteinExistence type="inferred from homology"/>